<gene>
    <name evidence="3" type="ORF">HY29_13720</name>
</gene>
<dbReference type="InterPro" id="IPR027417">
    <property type="entry name" value="P-loop_NTPase"/>
</dbReference>
<evidence type="ECO:0000256" key="1">
    <source>
        <dbReference type="PIRSR" id="PIRSR007531-1"/>
    </source>
</evidence>
<evidence type="ECO:0000313" key="3">
    <source>
        <dbReference type="EMBL" id="KCZ54732.1"/>
    </source>
</evidence>
<feature type="binding site" evidence="2">
    <location>
        <begin position="18"/>
        <end position="25"/>
    </location>
    <ligand>
        <name>ATP</name>
        <dbReference type="ChEBI" id="CHEBI:30616"/>
    </ligand>
</feature>
<evidence type="ECO:0000313" key="4">
    <source>
        <dbReference type="Proteomes" id="UP000027037"/>
    </source>
</evidence>
<evidence type="ECO:0008006" key="5">
    <source>
        <dbReference type="Google" id="ProtNLM"/>
    </source>
</evidence>
<dbReference type="PIRSF" id="PIRSF007531">
    <property type="entry name" value="CPT"/>
    <property type="match status" value="1"/>
</dbReference>
<dbReference type="InterPro" id="IPR012853">
    <property type="entry name" value="CPT"/>
</dbReference>
<dbReference type="GO" id="GO:0016740">
    <property type="term" value="F:transferase activity"/>
    <property type="evidence" value="ECO:0007669"/>
    <property type="project" value="InterPro"/>
</dbReference>
<dbReference type="AlphaFoldDB" id="A0A062U8Y0"/>
<proteinExistence type="predicted"/>
<dbReference type="Gene3D" id="3.40.50.300">
    <property type="entry name" value="P-loop containing nucleotide triphosphate hydrolases"/>
    <property type="match status" value="1"/>
</dbReference>
<accession>A0A062U8Y0</accession>
<comment type="caution">
    <text evidence="3">The sequence shown here is derived from an EMBL/GenBank/DDBJ whole genome shotgun (WGS) entry which is preliminary data.</text>
</comment>
<dbReference type="STRING" id="1280946.HY29_13720"/>
<dbReference type="Pfam" id="PF07931">
    <property type="entry name" value="CPT"/>
    <property type="match status" value="1"/>
</dbReference>
<dbReference type="GO" id="GO:0005524">
    <property type="term" value="F:ATP binding"/>
    <property type="evidence" value="ECO:0007669"/>
    <property type="project" value="InterPro"/>
</dbReference>
<dbReference type="SUPFAM" id="SSF52540">
    <property type="entry name" value="P-loop containing nucleoside triphosphate hydrolases"/>
    <property type="match status" value="1"/>
</dbReference>
<protein>
    <recommendedName>
        <fullName evidence="5">Chloramphenicol phosphotransferase</fullName>
    </recommendedName>
</protein>
<dbReference type="PATRIC" id="fig|1280946.3.peg.1756"/>
<dbReference type="Proteomes" id="UP000027037">
    <property type="component" value="Unassembled WGS sequence"/>
</dbReference>
<organism evidence="3 4">
    <name type="scientific">Hyphomonas beringensis</name>
    <dbReference type="NCBI Taxonomy" id="1280946"/>
    <lineage>
        <taxon>Bacteria</taxon>
        <taxon>Pseudomonadati</taxon>
        <taxon>Pseudomonadota</taxon>
        <taxon>Alphaproteobacteria</taxon>
        <taxon>Hyphomonadales</taxon>
        <taxon>Hyphomonadaceae</taxon>
        <taxon>Hyphomonas</taxon>
    </lineage>
</organism>
<dbReference type="eggNOG" id="COG3896">
    <property type="taxonomic scope" value="Bacteria"/>
</dbReference>
<feature type="active site" evidence="1">
    <location>
        <position position="45"/>
    </location>
</feature>
<evidence type="ECO:0000256" key="2">
    <source>
        <dbReference type="PIRSR" id="PIRSR007531-2"/>
    </source>
</evidence>
<name>A0A062U8Y0_9PROT</name>
<keyword evidence="4" id="KW-1185">Reference proteome</keyword>
<dbReference type="EMBL" id="AWFF01000035">
    <property type="protein sequence ID" value="KCZ54732.1"/>
    <property type="molecule type" value="Genomic_DNA"/>
</dbReference>
<reference evidence="3 4" key="1">
    <citation type="journal article" date="2014" name="Antonie Van Leeuwenhoek">
        <title>Hyphomonas beringensis sp. nov. and Hyphomonas chukchiensis sp. nov., isolated from surface seawater of the Bering Sea and Chukchi Sea.</title>
        <authorList>
            <person name="Li C."/>
            <person name="Lai Q."/>
            <person name="Li G."/>
            <person name="Dong C."/>
            <person name="Wang J."/>
            <person name="Liao Y."/>
            <person name="Shao Z."/>
        </authorList>
    </citation>
    <scope>NUCLEOTIDE SEQUENCE [LARGE SCALE GENOMIC DNA]</scope>
    <source>
        <strain evidence="3 4">25B14_1</strain>
    </source>
</reference>
<sequence>MSAWWLREPMAIVIILNGTTSAGKTSLARALQDVTSRPFLHVRMDDFLTMQPRRLNNHPDGFVFAPVEGAAPPEVLIKTGAYGAKLISGMRKAVAAMADSGLDMIVDDVWLREGAEQVDYIRLLSNHEVFFVGVSAPLAILEQREVARGDRDIGQARWQHTRVHIGATYDLEIDTGDMTPQQAALKVQQAFRL</sequence>